<evidence type="ECO:0000313" key="2">
    <source>
        <dbReference type="EMBL" id="KAJ5546871.1"/>
    </source>
</evidence>
<comment type="caution">
    <text evidence="2">The sequence shown here is derived from an EMBL/GenBank/DDBJ whole genome shotgun (WGS) entry which is preliminary data.</text>
</comment>
<evidence type="ECO:0000256" key="1">
    <source>
        <dbReference type="SAM" id="MobiDB-lite"/>
    </source>
</evidence>
<feature type="region of interest" description="Disordered" evidence="1">
    <location>
        <begin position="334"/>
        <end position="369"/>
    </location>
</feature>
<evidence type="ECO:0000313" key="3">
    <source>
        <dbReference type="Proteomes" id="UP001220324"/>
    </source>
</evidence>
<accession>A0AAD6GIF4</accession>
<reference evidence="2 3" key="1">
    <citation type="journal article" date="2023" name="IMA Fungus">
        <title>Comparative genomic study of the Penicillium genus elucidates a diverse pangenome and 15 lateral gene transfer events.</title>
        <authorList>
            <person name="Petersen C."/>
            <person name="Sorensen T."/>
            <person name="Nielsen M.R."/>
            <person name="Sondergaard T.E."/>
            <person name="Sorensen J.L."/>
            <person name="Fitzpatrick D.A."/>
            <person name="Frisvad J.C."/>
            <person name="Nielsen K.L."/>
        </authorList>
    </citation>
    <scope>NUCLEOTIDE SEQUENCE [LARGE SCALE GENOMIC DNA]</scope>
    <source>
        <strain evidence="2 3">IBT 35679</strain>
    </source>
</reference>
<dbReference type="Proteomes" id="UP001220324">
    <property type="component" value="Unassembled WGS sequence"/>
</dbReference>
<dbReference type="AlphaFoldDB" id="A0AAD6GIF4"/>
<proteinExistence type="predicted"/>
<feature type="compositionally biased region" description="Pro residues" evidence="1">
    <location>
        <begin position="1"/>
        <end position="11"/>
    </location>
</feature>
<dbReference type="PANTHER" id="PTHR21521">
    <property type="entry name" value="AMUN, ISOFORM A"/>
    <property type="match status" value="1"/>
</dbReference>
<keyword evidence="3" id="KW-1185">Reference proteome</keyword>
<feature type="region of interest" description="Disordered" evidence="1">
    <location>
        <begin position="1"/>
        <end position="22"/>
    </location>
</feature>
<dbReference type="EMBL" id="JAQIZZ010000003">
    <property type="protein sequence ID" value="KAJ5546871.1"/>
    <property type="molecule type" value="Genomic_DNA"/>
</dbReference>
<gene>
    <name evidence="2" type="ORF">N7494_004456</name>
</gene>
<protein>
    <submittedName>
        <fullName evidence="2">Uncharacterized protein</fullName>
    </submittedName>
</protein>
<sequence length="369" mass="41592">MVSKTPIPPQPKLKQESTDTTKGSIVLGDAESFHPDNITLPTFRNLLSYYPKTVEQVRRNKLLSKLQSKTKGAKGKTDKKANATVLQNKELDPSQQAHVDAEVEKFVKLDQWRYEDMPRIIEERKASNEEVVNKEDLITVMEWKTTHGTPRPMLMGMIKSNQSNLVLECTSAAISALPTAHPILDAENAFPKTSMDALQPLRGVGVATASLVLSIATGSSEYAQQIPFYSDDMFLWLVVKDYPNPTKSSSKRKVNSKFLRPNGELNVRYTLNEYRELWDACAELRMRLNKEKGKDEGFVSQNDIEKVAYVLRNIDVSGFYGEGPDTVVADVQKGAEEGSEEEVNKKRKREETFESKAVTRMTRSKKKAE</sequence>
<organism evidence="2 3">
    <name type="scientific">Penicillium frequentans</name>
    <dbReference type="NCBI Taxonomy" id="3151616"/>
    <lineage>
        <taxon>Eukaryota</taxon>
        <taxon>Fungi</taxon>
        <taxon>Dikarya</taxon>
        <taxon>Ascomycota</taxon>
        <taxon>Pezizomycotina</taxon>
        <taxon>Eurotiomycetes</taxon>
        <taxon>Eurotiomycetidae</taxon>
        <taxon>Eurotiales</taxon>
        <taxon>Aspergillaceae</taxon>
        <taxon>Penicillium</taxon>
    </lineage>
</organism>
<dbReference type="PANTHER" id="PTHR21521:SF0">
    <property type="entry name" value="AMUN, ISOFORM A"/>
    <property type="match status" value="1"/>
</dbReference>
<name>A0AAD6GIF4_9EURO</name>